<feature type="compositionally biased region" description="Polar residues" evidence="1">
    <location>
        <begin position="7"/>
        <end position="26"/>
    </location>
</feature>
<dbReference type="Proteomes" id="UP001160148">
    <property type="component" value="Unassembled WGS sequence"/>
</dbReference>
<feature type="region of interest" description="Disordered" evidence="1">
    <location>
        <begin position="1"/>
        <end position="58"/>
    </location>
</feature>
<evidence type="ECO:0000256" key="1">
    <source>
        <dbReference type="SAM" id="MobiDB-lite"/>
    </source>
</evidence>
<dbReference type="EMBL" id="CARXXK010000001">
    <property type="protein sequence ID" value="CAI6351013.1"/>
    <property type="molecule type" value="Genomic_DNA"/>
</dbReference>
<reference evidence="2 3" key="1">
    <citation type="submission" date="2023-01" db="EMBL/GenBank/DDBJ databases">
        <authorList>
            <person name="Whitehead M."/>
        </authorList>
    </citation>
    <scope>NUCLEOTIDE SEQUENCE [LARGE SCALE GENOMIC DNA]</scope>
</reference>
<name>A0AAV0W5F1_9HEMI</name>
<keyword evidence="3" id="KW-1185">Reference proteome</keyword>
<accession>A0AAV0W5F1</accession>
<dbReference type="AlphaFoldDB" id="A0AAV0W5F1"/>
<evidence type="ECO:0000313" key="3">
    <source>
        <dbReference type="Proteomes" id="UP001160148"/>
    </source>
</evidence>
<evidence type="ECO:0000313" key="2">
    <source>
        <dbReference type="EMBL" id="CAI6351013.1"/>
    </source>
</evidence>
<sequence>MNDKNKTGNPHFTKISNRNITDTYPKTPTEKPTIKQIPTYTKSSSSWANPSSNKLNSNVSVDKIDTLPPIPLYTSTSANTAAHQIAAAANQHDNLSISDNQNVIIFNDNTQVGGMVSQNHLPVLLRLLQTKKLHLLNKQLFSTL</sequence>
<proteinExistence type="predicted"/>
<comment type="caution">
    <text evidence="2">The sequence shown here is derived from an EMBL/GenBank/DDBJ whole genome shotgun (WGS) entry which is preliminary data.</text>
</comment>
<protein>
    <submittedName>
        <fullName evidence="2">Uncharacterized protein</fullName>
    </submittedName>
</protein>
<organism evidence="2 3">
    <name type="scientific">Macrosiphum euphorbiae</name>
    <name type="common">potato aphid</name>
    <dbReference type="NCBI Taxonomy" id="13131"/>
    <lineage>
        <taxon>Eukaryota</taxon>
        <taxon>Metazoa</taxon>
        <taxon>Ecdysozoa</taxon>
        <taxon>Arthropoda</taxon>
        <taxon>Hexapoda</taxon>
        <taxon>Insecta</taxon>
        <taxon>Pterygota</taxon>
        <taxon>Neoptera</taxon>
        <taxon>Paraneoptera</taxon>
        <taxon>Hemiptera</taxon>
        <taxon>Sternorrhyncha</taxon>
        <taxon>Aphidomorpha</taxon>
        <taxon>Aphidoidea</taxon>
        <taxon>Aphididae</taxon>
        <taxon>Macrosiphini</taxon>
        <taxon>Macrosiphum</taxon>
    </lineage>
</organism>
<feature type="compositionally biased region" description="Low complexity" evidence="1">
    <location>
        <begin position="43"/>
        <end position="52"/>
    </location>
</feature>
<gene>
    <name evidence="2" type="ORF">MEUPH1_LOCUS7405</name>
</gene>